<organism evidence="2 3">
    <name type="scientific">Methanohalophilus portucalensis FDF-1</name>
    <dbReference type="NCBI Taxonomy" id="523843"/>
    <lineage>
        <taxon>Archaea</taxon>
        <taxon>Methanobacteriati</taxon>
        <taxon>Methanobacteriota</taxon>
        <taxon>Stenosarchaea group</taxon>
        <taxon>Methanomicrobia</taxon>
        <taxon>Methanosarcinales</taxon>
        <taxon>Methanosarcinaceae</taxon>
        <taxon>Methanohalophilus</taxon>
    </lineage>
</organism>
<dbReference type="GO" id="GO:0004853">
    <property type="term" value="F:uroporphyrinogen decarboxylase activity"/>
    <property type="evidence" value="ECO:0007669"/>
    <property type="project" value="InterPro"/>
</dbReference>
<dbReference type="InterPro" id="IPR038071">
    <property type="entry name" value="UROD/MetE-like_sf"/>
</dbReference>
<evidence type="ECO:0000259" key="1">
    <source>
        <dbReference type="Pfam" id="PF01208"/>
    </source>
</evidence>
<dbReference type="GO" id="GO:0006779">
    <property type="term" value="P:porphyrin-containing compound biosynthetic process"/>
    <property type="evidence" value="ECO:0007669"/>
    <property type="project" value="InterPro"/>
</dbReference>
<dbReference type="InterPro" id="IPR000257">
    <property type="entry name" value="Uroporphyrinogen_deCOase"/>
</dbReference>
<sequence length="57" mass="6464">MKREAKKCLAGEIGVLSPGSGINPKTPFENVKALVRARDEYYAKKSHQKYRQTTQLQ</sequence>
<comment type="caution">
    <text evidence="2">The sequence shown here is derived from an EMBL/GenBank/DDBJ whole genome shotgun (WGS) entry which is preliminary data.</text>
</comment>
<accession>A0A3M9LER7</accession>
<dbReference type="Proteomes" id="UP000278252">
    <property type="component" value="Unassembled WGS sequence"/>
</dbReference>
<proteinExistence type="predicted"/>
<dbReference type="Pfam" id="PF01208">
    <property type="entry name" value="URO-D"/>
    <property type="match status" value="1"/>
</dbReference>
<evidence type="ECO:0000313" key="2">
    <source>
        <dbReference type="EMBL" id="RNI11467.1"/>
    </source>
</evidence>
<evidence type="ECO:0000313" key="3">
    <source>
        <dbReference type="Proteomes" id="UP000278252"/>
    </source>
</evidence>
<dbReference type="EMBL" id="RJJH01000010">
    <property type="protein sequence ID" value="RNI11467.1"/>
    <property type="molecule type" value="Genomic_DNA"/>
</dbReference>
<dbReference type="AlphaFoldDB" id="A0A3M9LER7"/>
<reference evidence="2 3" key="1">
    <citation type="submission" date="2018-10" db="EMBL/GenBank/DDBJ databases">
        <title>Cultivation of a novel Methanohalophilus strain from Kebrit Deep of the Red Sea and a genomic comparison of members of the genus Methanohalophilus.</title>
        <authorList>
            <person name="Guan Y."/>
            <person name="Ngugi D.K."/>
            <person name="Stingl U."/>
        </authorList>
    </citation>
    <scope>NUCLEOTIDE SEQUENCE [LARGE SCALE GENOMIC DNA]</scope>
    <source>
        <strain evidence="2 3">DSM 7471</strain>
    </source>
</reference>
<name>A0A3M9LER7_9EURY</name>
<dbReference type="SUPFAM" id="SSF51726">
    <property type="entry name" value="UROD/MetE-like"/>
    <property type="match status" value="1"/>
</dbReference>
<dbReference type="Gene3D" id="3.20.20.210">
    <property type="match status" value="1"/>
</dbReference>
<protein>
    <recommendedName>
        <fullName evidence="1">Uroporphyrinogen decarboxylase (URO-D) domain-containing protein</fullName>
    </recommendedName>
</protein>
<feature type="domain" description="Uroporphyrinogen decarboxylase (URO-D)" evidence="1">
    <location>
        <begin position="1"/>
        <end position="41"/>
    </location>
</feature>
<gene>
    <name evidence="2" type="ORF">EFE41_04390</name>
</gene>